<dbReference type="GO" id="GO:0016020">
    <property type="term" value="C:membrane"/>
    <property type="evidence" value="ECO:0007669"/>
    <property type="project" value="UniProtKB-SubCell"/>
</dbReference>
<feature type="transmembrane region" description="Helical" evidence="11">
    <location>
        <begin position="345"/>
        <end position="375"/>
    </location>
</feature>
<evidence type="ECO:0000313" key="15">
    <source>
        <dbReference type="Proteomes" id="UP000683925"/>
    </source>
</evidence>
<feature type="transmembrane region" description="Helical" evidence="11">
    <location>
        <begin position="843"/>
        <end position="864"/>
    </location>
</feature>
<evidence type="ECO:0000256" key="5">
    <source>
        <dbReference type="ARBA" id="ARBA00022741"/>
    </source>
</evidence>
<dbReference type="GO" id="GO:0016887">
    <property type="term" value="F:ATP hydrolysis activity"/>
    <property type="evidence" value="ECO:0007669"/>
    <property type="project" value="InterPro"/>
</dbReference>
<gene>
    <name evidence="14" type="ORF">POCTA_138.1.T0810075</name>
</gene>
<dbReference type="PROSITE" id="PS00154">
    <property type="entry name" value="ATPASE_E1_E2"/>
    <property type="match status" value="1"/>
</dbReference>
<feature type="transmembrane region" description="Helical" evidence="11">
    <location>
        <begin position="884"/>
        <end position="906"/>
    </location>
</feature>
<evidence type="ECO:0000256" key="11">
    <source>
        <dbReference type="RuleBase" id="RU362082"/>
    </source>
</evidence>
<dbReference type="InterPro" id="IPR001757">
    <property type="entry name" value="P_typ_ATPase"/>
</dbReference>
<accession>A0A8S1VZL1</accession>
<dbReference type="GO" id="GO:0005524">
    <property type="term" value="F:ATP binding"/>
    <property type="evidence" value="ECO:0007669"/>
    <property type="project" value="UniProtKB-UniRule"/>
</dbReference>
<feature type="transmembrane region" description="Helical" evidence="11">
    <location>
        <begin position="799"/>
        <end position="822"/>
    </location>
</feature>
<evidence type="ECO:0000256" key="1">
    <source>
        <dbReference type="ARBA" id="ARBA00004141"/>
    </source>
</evidence>
<evidence type="ECO:0000256" key="2">
    <source>
        <dbReference type="ARBA" id="ARBA00022553"/>
    </source>
</evidence>
<feature type="domain" description="P5B-type ATPase N-terminal" evidence="13">
    <location>
        <begin position="19"/>
        <end position="72"/>
    </location>
</feature>
<keyword evidence="8 11" id="KW-1278">Translocase</keyword>
<dbReference type="InterPro" id="IPR006544">
    <property type="entry name" value="P-type_TPase_V"/>
</dbReference>
<feature type="transmembrane region" description="Helical" evidence="11">
    <location>
        <begin position="956"/>
        <end position="978"/>
    </location>
</feature>
<keyword evidence="4 11" id="KW-0479">Metal-binding</keyword>
<evidence type="ECO:0000256" key="7">
    <source>
        <dbReference type="ARBA" id="ARBA00022842"/>
    </source>
</evidence>
<dbReference type="InterPro" id="IPR044492">
    <property type="entry name" value="P_typ_ATPase_HD_dom"/>
</dbReference>
<evidence type="ECO:0000313" key="14">
    <source>
        <dbReference type="EMBL" id="CAD8183438.1"/>
    </source>
</evidence>
<keyword evidence="9 11" id="KW-1133">Transmembrane helix</keyword>
<dbReference type="InterPro" id="IPR059000">
    <property type="entry name" value="ATPase_P-type_domA"/>
</dbReference>
<dbReference type="InterPro" id="IPR018303">
    <property type="entry name" value="ATPase_P-typ_P_site"/>
</dbReference>
<sequence>MELQIINSQIEGEHKLKSIQCVRISYERLVMLVLLCICTGFLAAFYFRWFPHQFINFLYITSTLEKATHVKTDPFNEICQVTREGKKIHFKFRFLKYELQEDKFKPLEFEPKNANSLTTKEVQARQLDYGSALMKIPMIGFLEFTLEELSTPFYTLQYLCVVIWLVQGFFYFAIVMMSCSLISTFIKFYLLRQSLKRLQSLAAIHQQVMVIRNDELNKIDVNELVPGDIIKLQTMVVPADCIITGMALLNEATLTGESNPVPKQTGQILFEGTKILEVNTGSTAQIIRTNYSTIRGQYFRNVLYPHKVTHKFYTQAMKFLAGFVVFNVIMAAATLVIYLDYTTELILANIFSTLTWIFPPAMPIFFSLTATIALLRLKNENIIGSNMDKIHISGQVDVACFDKTGTLTTNELTVIGLWDKQDCNICISCCHHICQSEGQLVGDVLDLEMFKYSQSTIVFDKNDIQITSKDQKIYKIIKIFDFNSELMMMSVIVECENKFYLCSKGAPEKLQSKLNSQNQEMLSQLSFYVNQGYRVISLAQKEITREDLNLERMQLEINLNFLGYLIFENQLKHDTAEVMKQLIESNLKVKILSGDNPLTTVNTAYNIGIATDVVKLFDVRNSEIVEIDIKRIEEKQQIVQQKQYQIDVKDLQNYIYTLNQQFALTGDFMEFCNQHKVDVPSLYQRTIVFARVKPHQKKEVVFMHQQLKCCVAMVGDGSNDCSAISQADIGVSFSQADASYTAHFSSLDQSIKCIVTILAQGRATAQTLTEIFPLYILLSFLATCAYTCLALEGQNYSDFQLLFLSFLCYIPIMASMTLTKALPNLSKELPLDDMYQLNNQLSFYTHVFIFTGGLLVSVAIIMNAQDHHFDQPEPPIRDYLRSGMLNTATVIIAQIYSQFLPYIFIISKPFKEYCYKNYVYMTYSTLSFSITILFVFCRPTQQFLDLVDFNSEIDHFDIYLLLIMAGTIILDIIIQNILQIRFPRKRYL</sequence>
<keyword evidence="3 11" id="KW-0812">Transmembrane</keyword>
<keyword evidence="2" id="KW-0597">Phosphoprotein</keyword>
<proteinExistence type="inferred from homology"/>
<dbReference type="GO" id="GO:0019829">
    <property type="term" value="F:ATPase-coupled monoatomic cation transmembrane transporter activity"/>
    <property type="evidence" value="ECO:0007669"/>
    <property type="project" value="UniProtKB-UniRule"/>
</dbReference>
<evidence type="ECO:0000259" key="12">
    <source>
        <dbReference type="Pfam" id="PF00122"/>
    </source>
</evidence>
<feature type="transmembrane region" description="Helical" evidence="11">
    <location>
        <begin position="319"/>
        <end position="339"/>
    </location>
</feature>
<dbReference type="InterPro" id="IPR047819">
    <property type="entry name" value="P5A-ATPase_N"/>
</dbReference>
<keyword evidence="6 11" id="KW-0067">ATP-binding</keyword>
<keyword evidence="10 11" id="KW-0472">Membrane</keyword>
<feature type="transmembrane region" description="Helical" evidence="11">
    <location>
        <begin position="918"/>
        <end position="936"/>
    </location>
</feature>
<dbReference type="SFLD" id="SFLDG00002">
    <property type="entry name" value="C1.7:_P-type_atpase_like"/>
    <property type="match status" value="1"/>
</dbReference>
<comment type="catalytic activity">
    <reaction evidence="11">
        <text>ATP + H2O = ADP + phosphate + H(+)</text>
        <dbReference type="Rhea" id="RHEA:13065"/>
        <dbReference type="ChEBI" id="CHEBI:15377"/>
        <dbReference type="ChEBI" id="CHEBI:15378"/>
        <dbReference type="ChEBI" id="CHEBI:30616"/>
        <dbReference type="ChEBI" id="CHEBI:43474"/>
        <dbReference type="ChEBI" id="CHEBI:456216"/>
    </reaction>
</comment>
<evidence type="ECO:0000256" key="4">
    <source>
        <dbReference type="ARBA" id="ARBA00022723"/>
    </source>
</evidence>
<dbReference type="PANTHER" id="PTHR45630:SF8">
    <property type="entry name" value="CATION-TRANSPORTING ATPASE"/>
    <property type="match status" value="1"/>
</dbReference>
<keyword evidence="7 11" id="KW-0460">Magnesium</keyword>
<reference evidence="14" key="1">
    <citation type="submission" date="2021-01" db="EMBL/GenBank/DDBJ databases">
        <authorList>
            <consortium name="Genoscope - CEA"/>
            <person name="William W."/>
        </authorList>
    </citation>
    <scope>NUCLEOTIDE SEQUENCE</scope>
</reference>
<feature type="transmembrane region" description="Helical" evidence="11">
    <location>
        <begin position="169"/>
        <end position="190"/>
    </location>
</feature>
<dbReference type="OMA" id="ICISCCH"/>
<evidence type="ECO:0000256" key="3">
    <source>
        <dbReference type="ARBA" id="ARBA00022692"/>
    </source>
</evidence>
<dbReference type="SFLD" id="SFLDF00027">
    <property type="entry name" value="p-type_atpase"/>
    <property type="match status" value="1"/>
</dbReference>
<dbReference type="AlphaFoldDB" id="A0A8S1VZL1"/>
<dbReference type="Pfam" id="PF00122">
    <property type="entry name" value="E1-E2_ATPase"/>
    <property type="match status" value="1"/>
</dbReference>
<comment type="subcellular location">
    <subcellularLocation>
        <location evidence="1 11">Membrane</location>
        <topology evidence="1 11">Multi-pass membrane protein</topology>
    </subcellularLocation>
</comment>
<dbReference type="GO" id="GO:0140358">
    <property type="term" value="F:P-type transmembrane transporter activity"/>
    <property type="evidence" value="ECO:0007669"/>
    <property type="project" value="InterPro"/>
</dbReference>
<dbReference type="SFLD" id="SFLDS00003">
    <property type="entry name" value="Haloacid_Dehalogenase"/>
    <property type="match status" value="1"/>
</dbReference>
<dbReference type="Pfam" id="PF12409">
    <property type="entry name" value="P5-ATPase"/>
    <property type="match status" value="1"/>
</dbReference>
<evidence type="ECO:0000256" key="10">
    <source>
        <dbReference type="ARBA" id="ARBA00023136"/>
    </source>
</evidence>
<evidence type="ECO:0000259" key="13">
    <source>
        <dbReference type="Pfam" id="PF12409"/>
    </source>
</evidence>
<evidence type="ECO:0000256" key="8">
    <source>
        <dbReference type="ARBA" id="ARBA00022967"/>
    </source>
</evidence>
<dbReference type="EMBL" id="CAJJDP010000080">
    <property type="protein sequence ID" value="CAD8183438.1"/>
    <property type="molecule type" value="Genomic_DNA"/>
</dbReference>
<feature type="transmembrane region" description="Helical" evidence="11">
    <location>
        <begin position="29"/>
        <end position="49"/>
    </location>
</feature>
<comment type="similarity">
    <text evidence="11">Belongs to the cation transport ATPase (P-type) (TC 3.A.3) family. Type V subfamily.</text>
</comment>
<protein>
    <recommendedName>
        <fullName evidence="11">Cation-transporting ATPase</fullName>
        <ecNumber evidence="11">7.2.2.-</ecNumber>
    </recommendedName>
</protein>
<evidence type="ECO:0000256" key="9">
    <source>
        <dbReference type="ARBA" id="ARBA00022989"/>
    </source>
</evidence>
<evidence type="ECO:0000256" key="6">
    <source>
        <dbReference type="ARBA" id="ARBA00022840"/>
    </source>
</evidence>
<feature type="domain" description="P-type ATPase A" evidence="12">
    <location>
        <begin position="205"/>
        <end position="280"/>
    </location>
</feature>
<dbReference type="PANTHER" id="PTHR45630">
    <property type="entry name" value="CATION-TRANSPORTING ATPASE-RELATED"/>
    <property type="match status" value="1"/>
</dbReference>
<dbReference type="Proteomes" id="UP000683925">
    <property type="component" value="Unassembled WGS sequence"/>
</dbReference>
<dbReference type="EC" id="7.2.2.-" evidence="11"/>
<keyword evidence="5 11" id="KW-0547">Nucleotide-binding</keyword>
<keyword evidence="15" id="KW-1185">Reference proteome</keyword>
<dbReference type="Pfam" id="PF13246">
    <property type="entry name" value="Cation_ATPase"/>
    <property type="match status" value="1"/>
</dbReference>
<dbReference type="GO" id="GO:0046872">
    <property type="term" value="F:metal ion binding"/>
    <property type="evidence" value="ECO:0007669"/>
    <property type="project" value="UniProtKB-UniRule"/>
</dbReference>
<name>A0A8S1VZL1_PAROT</name>
<organism evidence="14 15">
    <name type="scientific">Paramecium octaurelia</name>
    <dbReference type="NCBI Taxonomy" id="43137"/>
    <lineage>
        <taxon>Eukaryota</taxon>
        <taxon>Sar</taxon>
        <taxon>Alveolata</taxon>
        <taxon>Ciliophora</taxon>
        <taxon>Intramacronucleata</taxon>
        <taxon>Oligohymenophorea</taxon>
        <taxon>Peniculida</taxon>
        <taxon>Parameciidae</taxon>
        <taxon>Paramecium</taxon>
    </lineage>
</organism>
<dbReference type="OrthoDB" id="10256233at2759"/>
<comment type="caution">
    <text evidence="14">The sequence shown here is derived from an EMBL/GenBank/DDBJ whole genome shotgun (WGS) entry which is preliminary data.</text>
</comment>
<dbReference type="NCBIfam" id="TIGR01494">
    <property type="entry name" value="ATPase_P-type"/>
    <property type="match status" value="2"/>
</dbReference>
<feature type="transmembrane region" description="Helical" evidence="11">
    <location>
        <begin position="772"/>
        <end position="793"/>
    </location>
</feature>